<evidence type="ECO:0000256" key="1">
    <source>
        <dbReference type="SAM" id="Phobius"/>
    </source>
</evidence>
<keyword evidence="5" id="KW-1185">Reference proteome</keyword>
<name>A0ABZ2YS23_9BACT</name>
<feature type="domain" description="Protein FecR C-terminal" evidence="3">
    <location>
        <begin position="229"/>
        <end position="294"/>
    </location>
</feature>
<organism evidence="4 5">
    <name type="scientific">Chitinophaga pollutisoli</name>
    <dbReference type="NCBI Taxonomy" id="3133966"/>
    <lineage>
        <taxon>Bacteria</taxon>
        <taxon>Pseudomonadati</taxon>
        <taxon>Bacteroidota</taxon>
        <taxon>Chitinophagia</taxon>
        <taxon>Chitinophagales</taxon>
        <taxon>Chitinophagaceae</taxon>
        <taxon>Chitinophaga</taxon>
    </lineage>
</organism>
<keyword evidence="1" id="KW-1133">Transmembrane helix</keyword>
<dbReference type="PANTHER" id="PTHR30273">
    <property type="entry name" value="PERIPLASMIC SIGNAL SENSOR AND SIGMA FACTOR ACTIVATOR FECR-RELATED"/>
    <property type="match status" value="1"/>
</dbReference>
<feature type="domain" description="Protein FecR C-terminal" evidence="3">
    <location>
        <begin position="322"/>
        <end position="387"/>
    </location>
</feature>
<accession>A0ABZ2YS23</accession>
<protein>
    <submittedName>
        <fullName evidence="4">FecR domain-containing protein</fullName>
    </submittedName>
</protein>
<dbReference type="Pfam" id="PF16344">
    <property type="entry name" value="FecR_C"/>
    <property type="match status" value="2"/>
</dbReference>
<dbReference type="RefSeq" id="WP_341837122.1">
    <property type="nucleotide sequence ID" value="NZ_CP149822.1"/>
</dbReference>
<dbReference type="InterPro" id="IPR032508">
    <property type="entry name" value="FecR_C"/>
</dbReference>
<dbReference type="EMBL" id="CP149822">
    <property type="protein sequence ID" value="WZN42288.1"/>
    <property type="molecule type" value="Genomic_DNA"/>
</dbReference>
<keyword evidence="1" id="KW-0812">Transmembrane</keyword>
<reference evidence="5" key="1">
    <citation type="submission" date="2024-03" db="EMBL/GenBank/DDBJ databases">
        <title>Chitinophaga horti sp. nov., isolated from garden soil.</title>
        <authorList>
            <person name="Lee D.S."/>
            <person name="Han D.M."/>
            <person name="Baek J.H."/>
            <person name="Choi D.G."/>
            <person name="Jeon J.H."/>
            <person name="Jeon C.O."/>
        </authorList>
    </citation>
    <scope>NUCLEOTIDE SEQUENCE [LARGE SCALE GENOMIC DNA]</scope>
    <source>
        <strain evidence="5">GPA1</strain>
    </source>
</reference>
<gene>
    <name evidence="4" type="ORF">WJU16_04470</name>
</gene>
<dbReference type="Gene3D" id="3.55.50.30">
    <property type="match status" value="2"/>
</dbReference>
<evidence type="ECO:0000259" key="3">
    <source>
        <dbReference type="Pfam" id="PF16344"/>
    </source>
</evidence>
<dbReference type="PANTHER" id="PTHR30273:SF2">
    <property type="entry name" value="PROTEIN FECR"/>
    <property type="match status" value="1"/>
</dbReference>
<evidence type="ECO:0000313" key="5">
    <source>
        <dbReference type="Proteomes" id="UP001485459"/>
    </source>
</evidence>
<evidence type="ECO:0000313" key="4">
    <source>
        <dbReference type="EMBL" id="WZN42288.1"/>
    </source>
</evidence>
<dbReference type="Proteomes" id="UP001485459">
    <property type="component" value="Chromosome"/>
</dbReference>
<dbReference type="InterPro" id="IPR012373">
    <property type="entry name" value="Ferrdict_sens_TM"/>
</dbReference>
<keyword evidence="1" id="KW-0472">Membrane</keyword>
<dbReference type="InterPro" id="IPR006860">
    <property type="entry name" value="FecR"/>
</dbReference>
<dbReference type="Pfam" id="PF04773">
    <property type="entry name" value="FecR"/>
    <property type="match status" value="1"/>
</dbReference>
<proteinExistence type="predicted"/>
<sequence length="397" mass="42910">MGSACDGGPSPDAGLKQEIWSGVEAATRKTARRRTLYTALAVAAGILLLIASGIHYMGRQIAAPDHIYATVASGLTEAAFNTADRDSTFALPDGSSVTMKPQTSIQYPADFRSNRTIRLVRGKAIFDVTSDPAHPFVVISGNISTTALGTRFLVDHTGTKVNVQLFEGKVAVKYLGKQVQVYPTVLQPGEQCFVNTHLDGITVAPVPARQLRAETGITGNAAAGKTTLLTFNNVPLNDAFDVLGQLFHQPIRYDIRDVEKMYFTGQFHAADSLSDILRILSSVNGLLITQQADTLLITRPAAESRKAPAEEGGAAGKVSTTKFTNAPLAEVFRAMEAAFEISIAYSPQDVAHKYFTGNVSSRDDVNTILNVICRTNQLQLTRNGDKFQITYNRQTNK</sequence>
<evidence type="ECO:0000259" key="2">
    <source>
        <dbReference type="Pfam" id="PF04773"/>
    </source>
</evidence>
<feature type="transmembrane region" description="Helical" evidence="1">
    <location>
        <begin position="36"/>
        <end position="57"/>
    </location>
</feature>
<dbReference type="Gene3D" id="2.60.120.1440">
    <property type="match status" value="1"/>
</dbReference>
<feature type="domain" description="FecR protein" evidence="2">
    <location>
        <begin position="86"/>
        <end position="170"/>
    </location>
</feature>